<proteinExistence type="predicted"/>
<dbReference type="AlphaFoldDB" id="A0A224XE53"/>
<accession>A0A224XE53</accession>
<keyword evidence="2" id="KW-0732">Signal</keyword>
<sequence length="564" mass="62071">MTKKINKKLLILISAVALAFLGMEQQVSADTLPTNQTNIDLKVTNNGIPVIHTSYSAMNINRAYKEIKNGKISQKARNSAAWILTTQNTNSESDVGVITLSNGQKIGQGITHTDEEMASIISGLMNVDDLSLISEINRSNTTIPFLNPEHVIYKFTNNKGVAKASVEQGYTLILDANNNFVKLTKLQGTSENVLVDLANTDNKIKFTEDSKLKNLATNFGQYVVGTNQKFSFNLSISKDMWQQAGSVNLVLPPQSNLSFDSIEVLENNDAVAVVTNPDLNDTMVFNSSDPVIAANIALNETQSDILLRVTVHVNLEGNNISTNDLIYTSMKAMSVNNDGSSSVASTPNLVVAGVNFAMTQKNATEFARGGKFILAKSKGNAYKVYGKNNKWHEVDNLNHVQTSESLVLEGGERYILGSETPLKIPLDVLRFNFSEKNSREINKSLIQIIGLAQGDNYFLYRIDEGQNSSDSDKIFKFSIFSRSYFSPNNSLLVDNSINNPKEPLVGIVGQIPDYVAGANEYSNLTLDGSKQEQQINRRHIFVAIGFMVILILVATIFIVRYRGL</sequence>
<comment type="caution">
    <text evidence="3">The sequence shown here is derived from an EMBL/GenBank/DDBJ whole genome shotgun (WGS) entry which is preliminary data.</text>
</comment>
<evidence type="ECO:0000313" key="4">
    <source>
        <dbReference type="Proteomes" id="UP000218689"/>
    </source>
</evidence>
<keyword evidence="1" id="KW-1133">Transmembrane helix</keyword>
<dbReference type="OrthoDB" id="2240470at2"/>
<keyword evidence="1" id="KW-0812">Transmembrane</keyword>
<evidence type="ECO:0000256" key="1">
    <source>
        <dbReference type="SAM" id="Phobius"/>
    </source>
</evidence>
<protein>
    <recommendedName>
        <fullName evidence="5">Surface protein</fullName>
    </recommendedName>
</protein>
<feature type="signal peptide" evidence="2">
    <location>
        <begin position="1"/>
        <end position="29"/>
    </location>
</feature>
<feature type="chain" id="PRO_5013393334" description="Surface protein" evidence="2">
    <location>
        <begin position="30"/>
        <end position="564"/>
    </location>
</feature>
<name>A0A224XE53_9LACT</name>
<dbReference type="EMBL" id="BEDT01000005">
    <property type="protein sequence ID" value="GAX48182.1"/>
    <property type="molecule type" value="Genomic_DNA"/>
</dbReference>
<reference evidence="4" key="1">
    <citation type="submission" date="2017-08" db="EMBL/GenBank/DDBJ databases">
        <title>Draft genome sequence of Lactococcus sp. strain Rs-Y01, isolated from the gut of the lower termite Reticulitermes speratus.</title>
        <authorList>
            <person name="Ohkuma M."/>
            <person name="Yuki M."/>
        </authorList>
    </citation>
    <scope>NUCLEOTIDE SEQUENCE [LARGE SCALE GENOMIC DNA]</scope>
    <source>
        <strain evidence="4">Rs-Y01</strain>
    </source>
</reference>
<evidence type="ECO:0008006" key="5">
    <source>
        <dbReference type="Google" id="ProtNLM"/>
    </source>
</evidence>
<feature type="transmembrane region" description="Helical" evidence="1">
    <location>
        <begin position="540"/>
        <end position="559"/>
    </location>
</feature>
<gene>
    <name evidence="3" type="ORF">RsY01_1797</name>
</gene>
<keyword evidence="4" id="KW-1185">Reference proteome</keyword>
<dbReference type="RefSeq" id="WP_094785208.1">
    <property type="nucleotide sequence ID" value="NZ_BEDT01000005.1"/>
</dbReference>
<organism evidence="3 4">
    <name type="scientific">Pseudolactococcus reticulitermitis</name>
    <dbReference type="NCBI Taxonomy" id="2025039"/>
    <lineage>
        <taxon>Bacteria</taxon>
        <taxon>Bacillati</taxon>
        <taxon>Bacillota</taxon>
        <taxon>Bacilli</taxon>
        <taxon>Lactobacillales</taxon>
        <taxon>Streptococcaceae</taxon>
        <taxon>Pseudolactococcus</taxon>
    </lineage>
</organism>
<evidence type="ECO:0000313" key="3">
    <source>
        <dbReference type="EMBL" id="GAX48182.1"/>
    </source>
</evidence>
<keyword evidence="1" id="KW-0472">Membrane</keyword>
<dbReference type="Proteomes" id="UP000218689">
    <property type="component" value="Unassembled WGS sequence"/>
</dbReference>
<evidence type="ECO:0000256" key="2">
    <source>
        <dbReference type="SAM" id="SignalP"/>
    </source>
</evidence>